<proteinExistence type="predicted"/>
<accession>A0A3B0VF60</accession>
<gene>
    <name evidence="2" type="ORF">MNBD_DELTA03-1375</name>
</gene>
<dbReference type="EMBL" id="UOEX01000428">
    <property type="protein sequence ID" value="VAW42258.1"/>
    <property type="molecule type" value="Genomic_DNA"/>
</dbReference>
<sequence>MFHIFNIDPQDFFAGSEGFLAEGAALLPEPLLEIAPASYADLEEIYQLESEIEGPDGADLVSLKARQRMFGAGFLTARQGGRLLGYIETCLWDCQLPHFEARPDFFTSRHRLGAANLYIIFLGVAADYRRQGVASSLLAAVSRVGWRYGVRRLQAVSRSHIVPLYEAAGFLPVAAMPGFLPEPGTDFMLMERPFL</sequence>
<protein>
    <recommendedName>
        <fullName evidence="1">N-acetyltransferase domain-containing protein</fullName>
    </recommendedName>
</protein>
<organism evidence="2">
    <name type="scientific">hydrothermal vent metagenome</name>
    <dbReference type="NCBI Taxonomy" id="652676"/>
    <lineage>
        <taxon>unclassified sequences</taxon>
        <taxon>metagenomes</taxon>
        <taxon>ecological metagenomes</taxon>
    </lineage>
</organism>
<dbReference type="CDD" id="cd04301">
    <property type="entry name" value="NAT_SF"/>
    <property type="match status" value="1"/>
</dbReference>
<dbReference type="InterPro" id="IPR016181">
    <property type="entry name" value="Acyl_CoA_acyltransferase"/>
</dbReference>
<evidence type="ECO:0000259" key="1">
    <source>
        <dbReference type="PROSITE" id="PS51186"/>
    </source>
</evidence>
<dbReference type="InterPro" id="IPR000182">
    <property type="entry name" value="GNAT_dom"/>
</dbReference>
<dbReference type="Pfam" id="PF00583">
    <property type="entry name" value="Acetyltransf_1"/>
    <property type="match status" value="1"/>
</dbReference>
<dbReference type="Gene3D" id="3.40.630.30">
    <property type="match status" value="1"/>
</dbReference>
<dbReference type="GO" id="GO:0016747">
    <property type="term" value="F:acyltransferase activity, transferring groups other than amino-acyl groups"/>
    <property type="evidence" value="ECO:0007669"/>
    <property type="project" value="InterPro"/>
</dbReference>
<dbReference type="PROSITE" id="PS51186">
    <property type="entry name" value="GNAT"/>
    <property type="match status" value="1"/>
</dbReference>
<feature type="domain" description="N-acetyltransferase" evidence="1">
    <location>
        <begin position="32"/>
        <end position="193"/>
    </location>
</feature>
<evidence type="ECO:0000313" key="2">
    <source>
        <dbReference type="EMBL" id="VAW42258.1"/>
    </source>
</evidence>
<name>A0A3B0VF60_9ZZZZ</name>
<dbReference type="SUPFAM" id="SSF55729">
    <property type="entry name" value="Acyl-CoA N-acyltransferases (Nat)"/>
    <property type="match status" value="1"/>
</dbReference>
<reference evidence="2" key="1">
    <citation type="submission" date="2018-06" db="EMBL/GenBank/DDBJ databases">
        <authorList>
            <person name="Zhirakovskaya E."/>
        </authorList>
    </citation>
    <scope>NUCLEOTIDE SEQUENCE</scope>
</reference>
<dbReference type="AlphaFoldDB" id="A0A3B0VF60"/>